<dbReference type="KEGG" id="tid:Thein_1792"/>
<dbReference type="EMBL" id="CP002683">
    <property type="protein sequence ID" value="AEH45648.1"/>
    <property type="molecule type" value="Genomic_DNA"/>
</dbReference>
<evidence type="ECO:0000313" key="2">
    <source>
        <dbReference type="Proteomes" id="UP000006793"/>
    </source>
</evidence>
<dbReference type="PATRIC" id="fig|667014.3.peg.1842"/>
<accession>F8ABV6</accession>
<gene>
    <name evidence="1" type="ordered locus">Thein_1792</name>
</gene>
<proteinExistence type="predicted"/>
<dbReference type="AlphaFoldDB" id="F8ABV6"/>
<organism evidence="1 2">
    <name type="scientific">Thermodesulfatator indicus (strain DSM 15286 / JCM 11887 / CIR29812)</name>
    <dbReference type="NCBI Taxonomy" id="667014"/>
    <lineage>
        <taxon>Bacteria</taxon>
        <taxon>Pseudomonadati</taxon>
        <taxon>Thermodesulfobacteriota</taxon>
        <taxon>Thermodesulfobacteria</taxon>
        <taxon>Thermodesulfobacteriales</taxon>
        <taxon>Thermodesulfatatoraceae</taxon>
        <taxon>Thermodesulfatator</taxon>
    </lineage>
</organism>
<keyword evidence="2" id="KW-1185">Reference proteome</keyword>
<protein>
    <recommendedName>
        <fullName evidence="3">FlgD Ig-like domain-containing protein</fullName>
    </recommendedName>
</protein>
<dbReference type="eggNOG" id="ENOG5032R9P">
    <property type="taxonomic scope" value="Bacteria"/>
</dbReference>
<sequence length="494" mass="57149">MKNFFLFIIIFILCLSVGNANSKIVILPFEDLSKDINGINFEIPTLIAQSLADNNITVITPKEVLPFLAENRIRWVGWLDRITAIKLARKYQASLIMVGTVTENNKNTSSSSLGITVQLIRPKDYSIVWAKTIVSSSKEEVSFLALKKVDYHIIKYEVIHNLIASLPIRVKKSIYEPPEVQISEAFISPRRIKGNEKVTCAVRLDISGPPPKEVYFFYQDRKIKAQRKDSLYIASWKAPKKEGRYFINMELYWPDLGLKKKIFLSDFRVDNTPPTLGLKLSKGKNINGKLAFNKYIYCIPKLKHPEPIARWLFEVIDKKSKKILFKEDRPGQLPKKFVWRGKDRQGYLLPSGLYVIRLKVWDLAGNIAQAQTEVLFVRNPPQINLLAEKRSDDKILLKLNFSKHLLPIDYIRLEIWDDEGNLLKEVNINGEDLEKKKNILFQVKKSKSIFYSLEARDIIGNKKIIKNFPLSTVLIQAKKENKKKEKENIWIEDF</sequence>
<dbReference type="OrthoDB" id="5405093at2"/>
<dbReference type="Proteomes" id="UP000006793">
    <property type="component" value="Chromosome"/>
</dbReference>
<reference evidence="2" key="1">
    <citation type="submission" date="2011-04" db="EMBL/GenBank/DDBJ databases">
        <title>The complete genome of Thermodesulfatator indicus DSM 15286.</title>
        <authorList>
            <person name="Lucas S."/>
            <person name="Copeland A."/>
            <person name="Lapidus A."/>
            <person name="Bruce D."/>
            <person name="Goodwin L."/>
            <person name="Pitluck S."/>
            <person name="Peters L."/>
            <person name="Kyrpides N."/>
            <person name="Mavromatis K."/>
            <person name="Pagani I."/>
            <person name="Ivanova N."/>
            <person name="Saunders L."/>
            <person name="Detter J.C."/>
            <person name="Tapia R."/>
            <person name="Han C."/>
            <person name="Land M."/>
            <person name="Hauser L."/>
            <person name="Markowitz V."/>
            <person name="Cheng J.-F."/>
            <person name="Hugenholtz P."/>
            <person name="Woyke T."/>
            <person name="Wu D."/>
            <person name="Spring S."/>
            <person name="Schroeder M."/>
            <person name="Brambilla E."/>
            <person name="Klenk H.-P."/>
            <person name="Eisen J.A."/>
        </authorList>
    </citation>
    <scope>NUCLEOTIDE SEQUENCE [LARGE SCALE GENOMIC DNA]</scope>
    <source>
        <strain evidence="2">DSM 15286 / JCM 11887 / CIR29812</strain>
    </source>
</reference>
<dbReference type="PaxDb" id="667014-Thein_1792"/>
<dbReference type="RefSeq" id="WP_013908387.1">
    <property type="nucleotide sequence ID" value="NC_015681.1"/>
</dbReference>
<name>F8ABV6_THEID</name>
<evidence type="ECO:0000313" key="1">
    <source>
        <dbReference type="EMBL" id="AEH45648.1"/>
    </source>
</evidence>
<dbReference type="STRING" id="667014.Thein_1792"/>
<dbReference type="InParanoid" id="F8ABV6"/>
<dbReference type="HOGENOM" id="CLU_551987_0_0_0"/>
<dbReference type="Gene3D" id="3.40.50.10610">
    <property type="entry name" value="ABC-type transport auxiliary lipoprotein component"/>
    <property type="match status" value="1"/>
</dbReference>
<reference evidence="1 2" key="2">
    <citation type="journal article" date="2012" name="Stand. Genomic Sci.">
        <title>Complete genome sequence of the thermophilic sulfate-reducing ocean bacterium Thermodesulfatator indicus type strain (CIR29812(T)).</title>
        <authorList>
            <person name="Anderson I."/>
            <person name="Saunders E."/>
            <person name="Lapidus A."/>
            <person name="Nolan M."/>
            <person name="Lucas S."/>
            <person name="Tice H."/>
            <person name="Del Rio T.G."/>
            <person name="Cheng J.F."/>
            <person name="Han C."/>
            <person name="Tapia R."/>
            <person name="Goodwin L.A."/>
            <person name="Pitluck S."/>
            <person name="Liolios K."/>
            <person name="Mavromatis K."/>
            <person name="Pagani I."/>
            <person name="Ivanova N."/>
            <person name="Mikhailova N."/>
            <person name="Pati A."/>
            <person name="Chen A."/>
            <person name="Palaniappan K."/>
            <person name="Land M."/>
            <person name="Hauser L."/>
            <person name="Jeffries C.D."/>
            <person name="Chang Y.J."/>
            <person name="Brambilla E.M."/>
            <person name="Rohde M."/>
            <person name="Spring S."/>
            <person name="Goker M."/>
            <person name="Detter J.C."/>
            <person name="Woyke T."/>
            <person name="Bristow J."/>
            <person name="Eisen J.A."/>
            <person name="Markowitz V."/>
            <person name="Hugenholtz P."/>
            <person name="Kyrpides N.C."/>
            <person name="Klenk H.P."/>
        </authorList>
    </citation>
    <scope>NUCLEOTIDE SEQUENCE [LARGE SCALE GENOMIC DNA]</scope>
    <source>
        <strain evidence="2">DSM 15286 / JCM 11887 / CIR29812</strain>
    </source>
</reference>
<evidence type="ECO:0008006" key="3">
    <source>
        <dbReference type="Google" id="ProtNLM"/>
    </source>
</evidence>